<dbReference type="InterPro" id="IPR032305">
    <property type="entry name" value="GTP-bd_M"/>
</dbReference>
<comment type="subcellular location">
    <subcellularLocation>
        <location evidence="6">Cytoplasm</location>
    </subcellularLocation>
    <text evidence="6">May associate with membranes.</text>
</comment>
<keyword evidence="9" id="KW-1185">Reference proteome</keyword>
<evidence type="ECO:0000256" key="3">
    <source>
        <dbReference type="ARBA" id="ARBA00022741"/>
    </source>
</evidence>
<dbReference type="GO" id="GO:0046872">
    <property type="term" value="F:metal ion binding"/>
    <property type="evidence" value="ECO:0007669"/>
    <property type="project" value="UniProtKB-KW"/>
</dbReference>
<dbReference type="InterPro" id="IPR006073">
    <property type="entry name" value="GTP-bd"/>
</dbReference>
<dbReference type="Gene3D" id="3.40.50.300">
    <property type="entry name" value="P-loop containing nucleotide triphosphate hydrolases"/>
    <property type="match status" value="1"/>
</dbReference>
<dbReference type="NCBIfam" id="TIGR03156">
    <property type="entry name" value="GTP_HflX"/>
    <property type="match status" value="1"/>
</dbReference>
<evidence type="ECO:0000256" key="6">
    <source>
        <dbReference type="HAMAP-Rule" id="MF_00900"/>
    </source>
</evidence>
<evidence type="ECO:0000259" key="7">
    <source>
        <dbReference type="PROSITE" id="PS51705"/>
    </source>
</evidence>
<dbReference type="AlphaFoldDB" id="A0A974XFC3"/>
<comment type="subunit">
    <text evidence="6">Monomer. Associates with the 50S ribosomal subunit.</text>
</comment>
<dbReference type="InterPro" id="IPR045498">
    <property type="entry name" value="HflX_C"/>
</dbReference>
<dbReference type="InterPro" id="IPR025121">
    <property type="entry name" value="GTPase_HflX_N"/>
</dbReference>
<evidence type="ECO:0000256" key="1">
    <source>
        <dbReference type="ARBA" id="ARBA00022490"/>
    </source>
</evidence>
<protein>
    <recommendedName>
        <fullName evidence="6">GTPase HflX</fullName>
    </recommendedName>
    <alternativeName>
        <fullName evidence="6">GTP-binding protein HflX</fullName>
    </alternativeName>
</protein>
<accession>A0A974XFC3</accession>
<dbReference type="GO" id="GO:0005525">
    <property type="term" value="F:GTP binding"/>
    <property type="evidence" value="ECO:0007669"/>
    <property type="project" value="UniProtKB-UniRule"/>
</dbReference>
<sequence length="590" mass="65942">MIYGNIDGLKKSTLDQLEDLRGYRMEEGSYLDQETAAYLMEISLHINREVIIVTDKRNEILEVGVGDFRSASFPEVDYDKISGVKSFHTHPNGNPHLSDQDTSAMENLGFDLIGAIAQTEKGLLVGVGVLDAQDDGLLVRELGALNLRQLNRLDLDEFVQRTGKHKRHALTEVADEQERAILIGVHVKGKKDVMDVESSMVELAELAKTAGVVPVDVITQNKDRFDTAFYIGKGKLMEIRELIQIRDANIVLCNDELTAVQLRNMEMVLGVKIIDRTALILDIFASHARSGEGKLQVELAQLKYRLPRLMGMGKVLSRTGGGIGTRGPGEKKLETDRRAIYRQVHLLEKRLKDMESARKIQKSRRVKNEVPVVSLVGYTNAGKSTLFNRMSTSSVLAEDKLFATLDSTTRKIIVDDKEFLLSDTVGFIEKLPHDLVESFKSTLEEVKDADLILHVIDSANPNYLQQIRVVEEVLDSIGCTGKEMILVFNKIDKLEGKVVPDYEMVRGEKVMVSAKDGDKVDELMDLILGKIFGDLLEMTIKVPYTDTKYASYLHSLGVVKEETFEEDGVVLSVQISEKNKYLLEQGKSNG</sequence>
<dbReference type="Gene3D" id="6.10.250.2860">
    <property type="match status" value="1"/>
</dbReference>
<organism evidence="8 9">
    <name type="scientific">Alkalibacter rhizosphaerae</name>
    <dbReference type="NCBI Taxonomy" id="2815577"/>
    <lineage>
        <taxon>Bacteria</taxon>
        <taxon>Bacillati</taxon>
        <taxon>Bacillota</taxon>
        <taxon>Clostridia</taxon>
        <taxon>Eubacteriales</taxon>
        <taxon>Eubacteriaceae</taxon>
        <taxon>Alkalibacter</taxon>
    </lineage>
</organism>
<gene>
    <name evidence="6 8" type="primary">hflX</name>
    <name evidence="8" type="ORF">J0B03_01470</name>
</gene>
<dbReference type="InterPro" id="IPR005225">
    <property type="entry name" value="Small_GTP-bd"/>
</dbReference>
<dbReference type="Pfam" id="PF13167">
    <property type="entry name" value="GTP-bdg_N"/>
    <property type="match status" value="1"/>
</dbReference>
<dbReference type="PROSITE" id="PS51705">
    <property type="entry name" value="G_HFLX"/>
    <property type="match status" value="1"/>
</dbReference>
<dbReference type="PANTHER" id="PTHR10229">
    <property type="entry name" value="GTP-BINDING PROTEIN HFLX"/>
    <property type="match status" value="1"/>
</dbReference>
<evidence type="ECO:0000256" key="4">
    <source>
        <dbReference type="ARBA" id="ARBA00022842"/>
    </source>
</evidence>
<keyword evidence="4" id="KW-0460">Magnesium</keyword>
<dbReference type="PANTHER" id="PTHR10229:SF0">
    <property type="entry name" value="GTP-BINDING PROTEIN 6-RELATED"/>
    <property type="match status" value="1"/>
</dbReference>
<keyword evidence="3 6" id="KW-0547">Nucleotide-binding</keyword>
<dbReference type="InterPro" id="IPR027417">
    <property type="entry name" value="P-loop_NTPase"/>
</dbReference>
<dbReference type="NCBIfam" id="TIGR00231">
    <property type="entry name" value="small_GTP"/>
    <property type="match status" value="1"/>
</dbReference>
<dbReference type="GO" id="GO:0005737">
    <property type="term" value="C:cytoplasm"/>
    <property type="evidence" value="ECO:0007669"/>
    <property type="project" value="UniProtKB-SubCell"/>
</dbReference>
<dbReference type="InterPro" id="IPR030394">
    <property type="entry name" value="G_HFLX_dom"/>
</dbReference>
<dbReference type="InterPro" id="IPR016496">
    <property type="entry name" value="GTPase_HflX"/>
</dbReference>
<dbReference type="GO" id="GO:0043022">
    <property type="term" value="F:ribosome binding"/>
    <property type="evidence" value="ECO:0007669"/>
    <property type="project" value="TreeGrafter"/>
</dbReference>
<keyword evidence="2" id="KW-0479">Metal-binding</keyword>
<keyword evidence="5 6" id="KW-0342">GTP-binding</keyword>
<dbReference type="GO" id="GO:0003924">
    <property type="term" value="F:GTPase activity"/>
    <property type="evidence" value="ECO:0007669"/>
    <property type="project" value="UniProtKB-UniRule"/>
</dbReference>
<evidence type="ECO:0000256" key="5">
    <source>
        <dbReference type="ARBA" id="ARBA00023134"/>
    </source>
</evidence>
<dbReference type="Pfam" id="PF19275">
    <property type="entry name" value="HflX_C"/>
    <property type="match status" value="1"/>
</dbReference>
<evidence type="ECO:0000256" key="2">
    <source>
        <dbReference type="ARBA" id="ARBA00022723"/>
    </source>
</evidence>
<dbReference type="PRINTS" id="PR00326">
    <property type="entry name" value="GTP1OBG"/>
</dbReference>
<feature type="domain" description="Hflx-type G" evidence="7">
    <location>
        <begin position="371"/>
        <end position="535"/>
    </location>
</feature>
<dbReference type="Proteomes" id="UP000663499">
    <property type="component" value="Chromosome"/>
</dbReference>
<dbReference type="Pfam" id="PF16360">
    <property type="entry name" value="GTP-bdg_M"/>
    <property type="match status" value="1"/>
</dbReference>
<dbReference type="SUPFAM" id="SSF52540">
    <property type="entry name" value="P-loop containing nucleoside triphosphate hydrolases"/>
    <property type="match status" value="1"/>
</dbReference>
<dbReference type="RefSeq" id="WP_207300129.1">
    <property type="nucleotide sequence ID" value="NZ_CP071444.1"/>
</dbReference>
<comment type="similarity">
    <text evidence="6">Belongs to the TRAFAC class OBG-HflX-like GTPase superfamily. HflX GTPase family.</text>
</comment>
<dbReference type="Pfam" id="PF01926">
    <property type="entry name" value="MMR_HSR1"/>
    <property type="match status" value="1"/>
</dbReference>
<dbReference type="KEGG" id="alka:J0B03_01470"/>
<reference evidence="8" key="1">
    <citation type="submission" date="2021-03" db="EMBL/GenBank/DDBJ databases">
        <title>Alkalibacter marinus sp. nov., isolated from tidal flat sediment.</title>
        <authorList>
            <person name="Namirimu T."/>
            <person name="Yang J.-A."/>
            <person name="Yang S.-H."/>
            <person name="Kim Y.-J."/>
            <person name="Kwon K.K."/>
        </authorList>
    </citation>
    <scope>NUCLEOTIDE SEQUENCE</scope>
    <source>
        <strain evidence="8">ES005</strain>
    </source>
</reference>
<dbReference type="FunFam" id="3.40.50.11060:FF:000001">
    <property type="entry name" value="GTPase HflX"/>
    <property type="match status" value="1"/>
</dbReference>
<keyword evidence="1 6" id="KW-0963">Cytoplasm</keyword>
<dbReference type="Gene3D" id="3.40.50.11060">
    <property type="entry name" value="GTPase HflX, N-terminal domain"/>
    <property type="match status" value="1"/>
</dbReference>
<name>A0A974XFC3_9FIRM</name>
<comment type="function">
    <text evidence="6">GTPase that associates with the 50S ribosomal subunit and may have a role during protein synthesis or ribosome biogenesis.</text>
</comment>
<evidence type="ECO:0000313" key="8">
    <source>
        <dbReference type="EMBL" id="QSX08788.1"/>
    </source>
</evidence>
<proteinExistence type="inferred from homology"/>
<dbReference type="EMBL" id="CP071444">
    <property type="protein sequence ID" value="QSX08788.1"/>
    <property type="molecule type" value="Genomic_DNA"/>
</dbReference>
<dbReference type="InterPro" id="IPR042108">
    <property type="entry name" value="GTPase_HflX_N_sf"/>
</dbReference>
<dbReference type="HAMAP" id="MF_00900">
    <property type="entry name" value="GTPase_HflX"/>
    <property type="match status" value="1"/>
</dbReference>
<dbReference type="CDD" id="cd01878">
    <property type="entry name" value="HflX"/>
    <property type="match status" value="1"/>
</dbReference>
<evidence type="ECO:0000313" key="9">
    <source>
        <dbReference type="Proteomes" id="UP000663499"/>
    </source>
</evidence>